<dbReference type="GO" id="GO:0006508">
    <property type="term" value="P:proteolysis"/>
    <property type="evidence" value="ECO:0007669"/>
    <property type="project" value="InterPro"/>
</dbReference>
<feature type="domain" description="Peptidase S9 prolyl oligopeptidase catalytic" evidence="2">
    <location>
        <begin position="87"/>
        <end position="241"/>
    </location>
</feature>
<dbReference type="Pfam" id="PF00326">
    <property type="entry name" value="Peptidase_S9"/>
    <property type="match status" value="1"/>
</dbReference>
<organism evidence="3 4">
    <name type="scientific">Filobacillus milosensis</name>
    <dbReference type="NCBI Taxonomy" id="94137"/>
    <lineage>
        <taxon>Bacteria</taxon>
        <taxon>Bacillati</taxon>
        <taxon>Bacillota</taxon>
        <taxon>Bacilli</taxon>
        <taxon>Bacillales</taxon>
        <taxon>Bacillaceae</taxon>
        <taxon>Filobacillus</taxon>
    </lineage>
</organism>
<dbReference type="PANTHER" id="PTHR22946:SF9">
    <property type="entry name" value="POLYKETIDE TRANSFERASE AF380"/>
    <property type="match status" value="1"/>
</dbReference>
<dbReference type="PANTHER" id="PTHR22946">
    <property type="entry name" value="DIENELACTONE HYDROLASE DOMAIN-CONTAINING PROTEIN-RELATED"/>
    <property type="match status" value="1"/>
</dbReference>
<proteinExistence type="predicted"/>
<name>A0A4Y8IL84_9BACI</name>
<dbReference type="InterPro" id="IPR029058">
    <property type="entry name" value="AB_hydrolase_fold"/>
</dbReference>
<keyword evidence="4" id="KW-1185">Reference proteome</keyword>
<dbReference type="RefSeq" id="WP_134339710.1">
    <property type="nucleotide sequence ID" value="NZ_SOPW01000006.1"/>
</dbReference>
<dbReference type="Proteomes" id="UP000297975">
    <property type="component" value="Unassembled WGS sequence"/>
</dbReference>
<dbReference type="GO" id="GO:0008236">
    <property type="term" value="F:serine-type peptidase activity"/>
    <property type="evidence" value="ECO:0007669"/>
    <property type="project" value="InterPro"/>
</dbReference>
<dbReference type="AlphaFoldDB" id="A0A4Y8IL84"/>
<evidence type="ECO:0000313" key="3">
    <source>
        <dbReference type="EMBL" id="TFB22035.1"/>
    </source>
</evidence>
<dbReference type="Gene3D" id="3.40.50.1820">
    <property type="entry name" value="alpha/beta hydrolase"/>
    <property type="match status" value="1"/>
</dbReference>
<reference evidence="3 4" key="1">
    <citation type="submission" date="2019-03" db="EMBL/GenBank/DDBJ databases">
        <authorList>
            <person name="He R.-H."/>
        </authorList>
    </citation>
    <scope>NUCLEOTIDE SEQUENCE [LARGE SCALE GENOMIC DNA]</scope>
    <source>
        <strain evidence="4">SH 714</strain>
    </source>
</reference>
<sequence length="254" mass="29314">MIVIDHTKVKHIPVLTVVDEEKINQPLPVLIYFHGFTSSKEQDLAQAYLLAEKGYRVLLPDSMHHGERMTTHDPNKIQFDFWKIVIQNIEDLQNIYLYLKENDLALDDRIGIAGTSMGGITVAAALTRFDWIKAAGIMMGSAKISEMAEYLLKGIEHQGIELPLSKEEIEQQMESLKTIDLSTQLERLNHRPIFIWHGESDQVVPYQHSTSFVDLLKTSQYPEELYQFISEPNRDHKVSREAKYALRDWLLTHL</sequence>
<comment type="caution">
    <text evidence="3">The sequence shown here is derived from an EMBL/GenBank/DDBJ whole genome shotgun (WGS) entry which is preliminary data.</text>
</comment>
<keyword evidence="1 3" id="KW-0378">Hydrolase</keyword>
<protein>
    <submittedName>
        <fullName evidence="3">Alpha/beta fold hydrolase</fullName>
    </submittedName>
</protein>
<dbReference type="EMBL" id="SOPW01000006">
    <property type="protein sequence ID" value="TFB22035.1"/>
    <property type="molecule type" value="Genomic_DNA"/>
</dbReference>
<dbReference type="SUPFAM" id="SSF53474">
    <property type="entry name" value="alpha/beta-Hydrolases"/>
    <property type="match status" value="1"/>
</dbReference>
<dbReference type="OrthoDB" id="31158at2"/>
<gene>
    <name evidence="3" type="ORF">E3U55_06970</name>
</gene>
<evidence type="ECO:0000259" key="2">
    <source>
        <dbReference type="Pfam" id="PF00326"/>
    </source>
</evidence>
<dbReference type="InterPro" id="IPR001375">
    <property type="entry name" value="Peptidase_S9_cat"/>
</dbReference>
<dbReference type="InterPro" id="IPR050261">
    <property type="entry name" value="FrsA_esterase"/>
</dbReference>
<evidence type="ECO:0000313" key="4">
    <source>
        <dbReference type="Proteomes" id="UP000297975"/>
    </source>
</evidence>
<accession>A0A4Y8IL84</accession>
<evidence type="ECO:0000256" key="1">
    <source>
        <dbReference type="ARBA" id="ARBA00022801"/>
    </source>
</evidence>
<dbReference type="GO" id="GO:0052689">
    <property type="term" value="F:carboxylic ester hydrolase activity"/>
    <property type="evidence" value="ECO:0007669"/>
    <property type="project" value="UniProtKB-ARBA"/>
</dbReference>